<evidence type="ECO:0000256" key="3">
    <source>
        <dbReference type="ARBA" id="ARBA00022781"/>
    </source>
</evidence>
<keyword evidence="7" id="KW-1185">Reference proteome</keyword>
<evidence type="ECO:0000313" key="7">
    <source>
        <dbReference type="Proteomes" id="UP000001542"/>
    </source>
</evidence>
<dbReference type="AlphaFoldDB" id="A2E709"/>
<dbReference type="InterPro" id="IPR016727">
    <property type="entry name" value="ATPase_V0-cplx_dsu"/>
</dbReference>
<proteinExistence type="inferred from homology"/>
<dbReference type="SUPFAM" id="SSF103486">
    <property type="entry name" value="V-type ATP synthase subunit C"/>
    <property type="match status" value="1"/>
</dbReference>
<dbReference type="eggNOG" id="KOG2957">
    <property type="taxonomic scope" value="Eukaryota"/>
</dbReference>
<dbReference type="OMA" id="MTYGYMI"/>
<dbReference type="SMR" id="A2E709"/>
<dbReference type="EMBL" id="DS113317">
    <property type="protein sequence ID" value="EAY11527.1"/>
    <property type="molecule type" value="Genomic_DNA"/>
</dbReference>
<accession>A2E709</accession>
<dbReference type="InParanoid" id="A2E709"/>
<keyword evidence="4 5" id="KW-0406">Ion transport</keyword>
<dbReference type="Gene3D" id="1.20.1690.10">
    <property type="entry name" value="V-type ATP synthase subunit C domain"/>
    <property type="match status" value="2"/>
</dbReference>
<dbReference type="Proteomes" id="UP000001542">
    <property type="component" value="Unassembled WGS sequence"/>
</dbReference>
<evidence type="ECO:0000313" key="6">
    <source>
        <dbReference type="EMBL" id="EAY11527.1"/>
    </source>
</evidence>
<dbReference type="InterPro" id="IPR036079">
    <property type="entry name" value="ATPase_csu/dsu_sf"/>
</dbReference>
<dbReference type="GO" id="GO:0007035">
    <property type="term" value="P:vacuolar acidification"/>
    <property type="evidence" value="ECO:0000318"/>
    <property type="project" value="GO_Central"/>
</dbReference>
<organism evidence="6 7">
    <name type="scientific">Trichomonas vaginalis (strain ATCC PRA-98 / G3)</name>
    <dbReference type="NCBI Taxonomy" id="412133"/>
    <lineage>
        <taxon>Eukaryota</taxon>
        <taxon>Metamonada</taxon>
        <taxon>Parabasalia</taxon>
        <taxon>Trichomonadida</taxon>
        <taxon>Trichomonadidae</taxon>
        <taxon>Trichomonas</taxon>
    </lineage>
</organism>
<reference evidence="6" key="1">
    <citation type="submission" date="2006-10" db="EMBL/GenBank/DDBJ databases">
        <authorList>
            <person name="Amadeo P."/>
            <person name="Zhao Q."/>
            <person name="Wortman J."/>
            <person name="Fraser-Liggett C."/>
            <person name="Carlton J."/>
        </authorList>
    </citation>
    <scope>NUCLEOTIDE SEQUENCE</scope>
    <source>
        <strain evidence="6">G3</strain>
    </source>
</reference>
<dbReference type="InterPro" id="IPR044911">
    <property type="entry name" value="V-type_ATPase_csu/dsu_dom_3"/>
</dbReference>
<sequence>MDNLHYNIRYGFLDGYVRACFTEFLTEADYMQLKQCETLEDFRLHLSNAGFQSYLQNDAGTASPTVIYERCLERLVDKFNYVESQASDELKTFFQWLRIPFMIDNVIIIISGVVHDHDVTELIERCHPLGMFDGIKALAVASTVQDLYQMVLVDTPLGPLFSKCLNTNSLSEQNVESIRLKLYREYYDQFYEFCKNLGSETALVMCDLLEFEADRRAIIITLNSIRTSMIADDREALYPRIGQLATITSKLAAKGAGETTLADALQPFETYKKLFDLSRTSSKTIEEVFLERAALMHVESFSVFFSFAVFYSWVQLMDQEVRNIQWIAECIHQGKRDRADSYVRIAP</sequence>
<keyword evidence="2 5" id="KW-0813">Transport</keyword>
<gene>
    <name evidence="6" type="ORF">TVAG_006020</name>
</gene>
<dbReference type="GO" id="GO:0016471">
    <property type="term" value="C:vacuolar proton-transporting V-type ATPase complex"/>
    <property type="evidence" value="ECO:0000318"/>
    <property type="project" value="GO_Central"/>
</dbReference>
<dbReference type="GO" id="GO:0046961">
    <property type="term" value="F:proton-transporting ATPase activity, rotational mechanism"/>
    <property type="evidence" value="ECO:0007669"/>
    <property type="project" value="InterPro"/>
</dbReference>
<evidence type="ECO:0000256" key="5">
    <source>
        <dbReference type="PIRNR" id="PIRNR018497"/>
    </source>
</evidence>
<protein>
    <recommendedName>
        <fullName evidence="5">V-type proton ATPase subunit</fullName>
    </recommendedName>
</protein>
<dbReference type="Gene3D" id="1.10.132.50">
    <property type="entry name" value="ATP synthase (C/AC39) subunit, domain 3"/>
    <property type="match status" value="1"/>
</dbReference>
<dbReference type="InterPro" id="IPR035067">
    <property type="entry name" value="V-type_ATPase_csu/dsu"/>
</dbReference>
<evidence type="ECO:0000256" key="4">
    <source>
        <dbReference type="ARBA" id="ARBA00023065"/>
    </source>
</evidence>
<name>A2E709_TRIV3</name>
<evidence type="ECO:0000256" key="1">
    <source>
        <dbReference type="ARBA" id="ARBA00006709"/>
    </source>
</evidence>
<comment type="function">
    <text evidence="5">Subunit of the V0 complex of vacuolar(H+)-ATPase (V-ATPase), a multisubunit enzyme composed of a peripheral complex (V1) that hydrolyzes ATP and a membrane integral complex (V0) that translocates protons. V-ATPase is responsible for acidifying and maintaining the pH of intracellular compartments and in some cell types, is targeted to the plasma membrane, where it is responsible for acidifying the extracellular environment.</text>
</comment>
<dbReference type="InterPro" id="IPR002843">
    <property type="entry name" value="ATPase_V0-cplx_csu/dsu"/>
</dbReference>
<dbReference type="OrthoDB" id="10250083at2759"/>
<dbReference type="PANTHER" id="PTHR11028">
    <property type="entry name" value="VACUOLAR ATP SYNTHASE SUBUNIT AC39"/>
    <property type="match status" value="1"/>
</dbReference>
<dbReference type="GO" id="GO:0007034">
    <property type="term" value="P:vacuolar transport"/>
    <property type="evidence" value="ECO:0000318"/>
    <property type="project" value="GO_Central"/>
</dbReference>
<reference evidence="6" key="2">
    <citation type="journal article" date="2007" name="Science">
        <title>Draft genome sequence of the sexually transmitted pathogen Trichomonas vaginalis.</title>
        <authorList>
            <person name="Carlton J.M."/>
            <person name="Hirt R.P."/>
            <person name="Silva J.C."/>
            <person name="Delcher A.L."/>
            <person name="Schatz M."/>
            <person name="Zhao Q."/>
            <person name="Wortman J.R."/>
            <person name="Bidwell S.L."/>
            <person name="Alsmark U.C.M."/>
            <person name="Besteiro S."/>
            <person name="Sicheritz-Ponten T."/>
            <person name="Noel C.J."/>
            <person name="Dacks J.B."/>
            <person name="Foster P.G."/>
            <person name="Simillion C."/>
            <person name="Van de Peer Y."/>
            <person name="Miranda-Saavedra D."/>
            <person name="Barton G.J."/>
            <person name="Westrop G.D."/>
            <person name="Mueller S."/>
            <person name="Dessi D."/>
            <person name="Fiori P.L."/>
            <person name="Ren Q."/>
            <person name="Paulsen I."/>
            <person name="Zhang H."/>
            <person name="Bastida-Corcuera F.D."/>
            <person name="Simoes-Barbosa A."/>
            <person name="Brown M.T."/>
            <person name="Hayes R.D."/>
            <person name="Mukherjee M."/>
            <person name="Okumura C.Y."/>
            <person name="Schneider R."/>
            <person name="Smith A.J."/>
            <person name="Vanacova S."/>
            <person name="Villalvazo M."/>
            <person name="Haas B.J."/>
            <person name="Pertea M."/>
            <person name="Feldblyum T.V."/>
            <person name="Utterback T.R."/>
            <person name="Shu C.L."/>
            <person name="Osoegawa K."/>
            <person name="de Jong P.J."/>
            <person name="Hrdy I."/>
            <person name="Horvathova L."/>
            <person name="Zubacova Z."/>
            <person name="Dolezal P."/>
            <person name="Malik S.B."/>
            <person name="Logsdon J.M. Jr."/>
            <person name="Henze K."/>
            <person name="Gupta A."/>
            <person name="Wang C.C."/>
            <person name="Dunne R.L."/>
            <person name="Upcroft J.A."/>
            <person name="Upcroft P."/>
            <person name="White O."/>
            <person name="Salzberg S.L."/>
            <person name="Tang P."/>
            <person name="Chiu C.-H."/>
            <person name="Lee Y.-S."/>
            <person name="Embley T.M."/>
            <person name="Coombs G.H."/>
            <person name="Mottram J.C."/>
            <person name="Tachezy J."/>
            <person name="Fraser-Liggett C.M."/>
            <person name="Johnson P.J."/>
        </authorList>
    </citation>
    <scope>NUCLEOTIDE SEQUENCE [LARGE SCALE GENOMIC DNA]</scope>
    <source>
        <strain evidence="6">G3</strain>
    </source>
</reference>
<dbReference type="Pfam" id="PF01992">
    <property type="entry name" value="vATP-synt_AC39"/>
    <property type="match status" value="1"/>
</dbReference>
<evidence type="ECO:0000256" key="2">
    <source>
        <dbReference type="ARBA" id="ARBA00022448"/>
    </source>
</evidence>
<dbReference type="GO" id="GO:0033179">
    <property type="term" value="C:proton-transporting V-type ATPase, V0 domain"/>
    <property type="evidence" value="ECO:0007669"/>
    <property type="project" value="InterPro"/>
</dbReference>
<dbReference type="STRING" id="5722.A2E709"/>
<comment type="similarity">
    <text evidence="1 5">Belongs to the V-ATPase V0D/AC39 subunit family.</text>
</comment>
<dbReference type="PIRSF" id="PIRSF018497">
    <property type="entry name" value="V-ATP_synth_D"/>
    <property type="match status" value="1"/>
</dbReference>
<keyword evidence="3 5" id="KW-0375">Hydrogen ion transport</keyword>
<dbReference type="RefSeq" id="XP_001323750.1">
    <property type="nucleotide sequence ID" value="XM_001323715.1"/>
</dbReference>
<dbReference type="FunCoup" id="A2E709">
    <property type="interactions" value="421"/>
</dbReference>
<dbReference type="VEuPathDB" id="TrichDB:TVAG_006020"/>
<dbReference type="KEGG" id="tva:4769481"/>
<comment type="subunit">
    <text evidence="5">V-ATPase is a heteromultimeric enzyme made up of two complexes: the ATP-hydrolytic V1 complex and the proton translocation V0 complex.</text>
</comment>
<dbReference type="VEuPathDB" id="TrichDB:TVAGG3_0982520"/>